<feature type="domain" description="DDE Tnp4" evidence="3">
    <location>
        <begin position="192"/>
        <end position="350"/>
    </location>
</feature>
<keyword evidence="6" id="KW-1185">Reference proteome</keyword>
<keyword evidence="2" id="KW-0479">Metal-binding</keyword>
<comment type="caution">
    <text evidence="5">The sequence shown here is derived from an EMBL/GenBank/DDBJ whole genome shotgun (WGS) entry which is preliminary data.</text>
</comment>
<dbReference type="EMBL" id="VUJU01009686">
    <property type="protein sequence ID" value="KAF0718354.1"/>
    <property type="molecule type" value="Genomic_DNA"/>
</dbReference>
<dbReference type="OrthoDB" id="6504129at2759"/>
<evidence type="ECO:0000259" key="4">
    <source>
        <dbReference type="Pfam" id="PF13613"/>
    </source>
</evidence>
<dbReference type="GO" id="GO:0046872">
    <property type="term" value="F:metal ion binding"/>
    <property type="evidence" value="ECO:0007669"/>
    <property type="project" value="UniProtKB-KW"/>
</dbReference>
<organism evidence="5 6">
    <name type="scientific">Aphis craccivora</name>
    <name type="common">Cowpea aphid</name>
    <dbReference type="NCBI Taxonomy" id="307492"/>
    <lineage>
        <taxon>Eukaryota</taxon>
        <taxon>Metazoa</taxon>
        <taxon>Ecdysozoa</taxon>
        <taxon>Arthropoda</taxon>
        <taxon>Hexapoda</taxon>
        <taxon>Insecta</taxon>
        <taxon>Pterygota</taxon>
        <taxon>Neoptera</taxon>
        <taxon>Paraneoptera</taxon>
        <taxon>Hemiptera</taxon>
        <taxon>Sternorrhyncha</taxon>
        <taxon>Aphidomorpha</taxon>
        <taxon>Aphidoidea</taxon>
        <taxon>Aphididae</taxon>
        <taxon>Aphidini</taxon>
        <taxon>Aphis</taxon>
        <taxon>Aphis</taxon>
    </lineage>
</organism>
<dbReference type="Proteomes" id="UP000478052">
    <property type="component" value="Unassembled WGS sequence"/>
</dbReference>
<dbReference type="AlphaFoldDB" id="A0A6G0W1A2"/>
<dbReference type="InterPro" id="IPR027806">
    <property type="entry name" value="HARBI1_dom"/>
</dbReference>
<feature type="non-terminal residue" evidence="5">
    <location>
        <position position="1"/>
    </location>
</feature>
<accession>A0A6G0W1A2</accession>
<evidence type="ECO:0000313" key="6">
    <source>
        <dbReference type="Proteomes" id="UP000478052"/>
    </source>
</evidence>
<gene>
    <name evidence="5" type="ORF">FWK35_00029280</name>
</gene>
<dbReference type="Pfam" id="PF13613">
    <property type="entry name" value="HTH_Tnp_4"/>
    <property type="match status" value="1"/>
</dbReference>
<dbReference type="PANTHER" id="PTHR23080">
    <property type="entry name" value="THAP DOMAIN PROTEIN"/>
    <property type="match status" value="1"/>
</dbReference>
<evidence type="ECO:0000256" key="1">
    <source>
        <dbReference type="ARBA" id="ARBA00001968"/>
    </source>
</evidence>
<protein>
    <submittedName>
        <fullName evidence="5">THAP-type domain-containing protein</fullName>
    </submittedName>
</protein>
<dbReference type="PANTHER" id="PTHR23080:SF141">
    <property type="entry name" value="TRANSPOSASE HELIX-TURN-HELIX DOMAIN-CONTAINING PROTEIN"/>
    <property type="match status" value="1"/>
</dbReference>
<proteinExistence type="predicted"/>
<name>A0A6G0W1A2_APHCR</name>
<feature type="domain" description="Transposase Helix-turn-helix" evidence="4">
    <location>
        <begin position="114"/>
        <end position="163"/>
    </location>
</feature>
<evidence type="ECO:0000259" key="3">
    <source>
        <dbReference type="Pfam" id="PF13359"/>
    </source>
</evidence>
<feature type="non-terminal residue" evidence="5">
    <location>
        <position position="363"/>
    </location>
</feature>
<reference evidence="5 6" key="1">
    <citation type="submission" date="2019-08" db="EMBL/GenBank/DDBJ databases">
        <title>Whole genome of Aphis craccivora.</title>
        <authorList>
            <person name="Voronova N.V."/>
            <person name="Shulinski R.S."/>
            <person name="Bandarenka Y.V."/>
            <person name="Zhorov D.G."/>
            <person name="Warner D."/>
        </authorList>
    </citation>
    <scope>NUCLEOTIDE SEQUENCE [LARGE SCALE GENOMIC DNA]</scope>
    <source>
        <strain evidence="5">180601</strain>
        <tissue evidence="5">Whole Body</tissue>
    </source>
</reference>
<sequence>ISSKEKEQNNSRLLRLEKRANCQLKFEDCENDNINIINETLLNTPMDEHLDLPTTSDVSVQVTSGDIKLNILTLMDTEQKLSTLTGISSYQLLDSLIESMQLTNLVSSRNQNILSLKERIVMTFMKLKQNMSYSVLAIFFNCSNDKCKRIILNTIDILSLILKPMIPWPSRTEIKCNIPTCFRKFSDTRIVIDCIEIPLMKPKNLTGSILTYSQYKSTYTAKFMTGITPGGILSFITPAYGGRTSDKFIFEDSKLIDKLENEDAIMCDKGFLIDNICAQRHIKLYRPPFLKGNKQLSKEESLMNVDIASARVHIERVNQRIKVFNVFQKYPSSLLSRLDASFSIICAIVNLSHPILANDKFVS</sequence>
<evidence type="ECO:0000256" key="2">
    <source>
        <dbReference type="ARBA" id="ARBA00022723"/>
    </source>
</evidence>
<evidence type="ECO:0000313" key="5">
    <source>
        <dbReference type="EMBL" id="KAF0718354.1"/>
    </source>
</evidence>
<dbReference type="InterPro" id="IPR027805">
    <property type="entry name" value="Transposase_HTH_dom"/>
</dbReference>
<dbReference type="Pfam" id="PF13359">
    <property type="entry name" value="DDE_Tnp_4"/>
    <property type="match status" value="1"/>
</dbReference>
<comment type="cofactor">
    <cofactor evidence="1">
        <name>a divalent metal cation</name>
        <dbReference type="ChEBI" id="CHEBI:60240"/>
    </cofactor>
</comment>